<feature type="transmembrane region" description="Helical" evidence="6">
    <location>
        <begin position="158"/>
        <end position="179"/>
    </location>
</feature>
<gene>
    <name evidence="7" type="ORF">SAMN06265348_114169</name>
</gene>
<feature type="transmembrane region" description="Helical" evidence="6">
    <location>
        <begin position="40"/>
        <end position="64"/>
    </location>
</feature>
<keyword evidence="4 6" id="KW-1133">Transmembrane helix</keyword>
<sequence>MILQLKFIPVLLLLIAGVIFSISSKKLTVAGAFTGFVCGLLLYIGAGYLGLLMLTVFFLGGTVATSWGRRKKQVLVKPGDQVRRTAAQVLANAGMATCIACLRIGYPEYQAVLLVMLSGTLASALSDTLSSELGMLYGKHFYNCISWKKDQCGLDGVVSIEGTLIGLAGAVVIAGMYALTEGMNMSFAVIVIAGAAGNFADSFLGATAERRGILKNDMVNFLSTLFAAVVALLFCLFFNLF</sequence>
<feature type="transmembrane region" description="Helical" evidence="6">
    <location>
        <begin position="185"/>
        <end position="206"/>
    </location>
</feature>
<name>A0A521FNM6_9SPHI</name>
<evidence type="ECO:0000256" key="2">
    <source>
        <dbReference type="ARBA" id="ARBA00009012"/>
    </source>
</evidence>
<organism evidence="7 8">
    <name type="scientific">Pedobacter westerhofensis</name>
    <dbReference type="NCBI Taxonomy" id="425512"/>
    <lineage>
        <taxon>Bacteria</taxon>
        <taxon>Pseudomonadati</taxon>
        <taxon>Bacteroidota</taxon>
        <taxon>Sphingobacteriia</taxon>
        <taxon>Sphingobacteriales</taxon>
        <taxon>Sphingobacteriaceae</taxon>
        <taxon>Pedobacter</taxon>
    </lineage>
</organism>
<keyword evidence="8" id="KW-1185">Reference proteome</keyword>
<dbReference type="Pfam" id="PF01940">
    <property type="entry name" value="DUF92"/>
    <property type="match status" value="1"/>
</dbReference>
<dbReference type="PANTHER" id="PTHR13353:SF5">
    <property type="entry name" value="TRANSMEMBRANE PROTEIN 19"/>
    <property type="match status" value="1"/>
</dbReference>
<dbReference type="GO" id="GO:0016020">
    <property type="term" value="C:membrane"/>
    <property type="evidence" value="ECO:0007669"/>
    <property type="project" value="UniProtKB-SubCell"/>
</dbReference>
<evidence type="ECO:0000256" key="1">
    <source>
        <dbReference type="ARBA" id="ARBA00004141"/>
    </source>
</evidence>
<evidence type="ECO:0000256" key="3">
    <source>
        <dbReference type="ARBA" id="ARBA00022692"/>
    </source>
</evidence>
<comment type="subcellular location">
    <subcellularLocation>
        <location evidence="1">Membrane</location>
        <topology evidence="1">Multi-pass membrane protein</topology>
    </subcellularLocation>
</comment>
<keyword evidence="3 6" id="KW-0812">Transmembrane</keyword>
<feature type="transmembrane region" description="Helical" evidence="6">
    <location>
        <begin position="85"/>
        <end position="106"/>
    </location>
</feature>
<proteinExistence type="inferred from homology"/>
<evidence type="ECO:0000256" key="6">
    <source>
        <dbReference type="SAM" id="Phobius"/>
    </source>
</evidence>
<feature type="transmembrane region" description="Helical" evidence="6">
    <location>
        <begin position="218"/>
        <end position="240"/>
    </location>
</feature>
<keyword evidence="5 6" id="KW-0472">Membrane</keyword>
<protein>
    <submittedName>
        <fullName evidence="7">TIGR00297 family protein</fullName>
    </submittedName>
</protein>
<dbReference type="PANTHER" id="PTHR13353">
    <property type="entry name" value="TRANSMEMBRANE PROTEIN 19"/>
    <property type="match status" value="1"/>
</dbReference>
<accession>A0A521FNM6</accession>
<dbReference type="RefSeq" id="WP_246101739.1">
    <property type="nucleotide sequence ID" value="NZ_CBCSJO010000013.1"/>
</dbReference>
<reference evidence="7 8" key="1">
    <citation type="submission" date="2017-05" db="EMBL/GenBank/DDBJ databases">
        <authorList>
            <person name="Varghese N."/>
            <person name="Submissions S."/>
        </authorList>
    </citation>
    <scope>NUCLEOTIDE SEQUENCE [LARGE SCALE GENOMIC DNA]</scope>
    <source>
        <strain evidence="7 8">DSM 19036</strain>
    </source>
</reference>
<evidence type="ECO:0000313" key="7">
    <source>
        <dbReference type="EMBL" id="SMO97762.1"/>
    </source>
</evidence>
<comment type="similarity">
    <text evidence="2">Belongs to the TMEM19 family.</text>
</comment>
<evidence type="ECO:0000313" key="8">
    <source>
        <dbReference type="Proteomes" id="UP000320300"/>
    </source>
</evidence>
<dbReference type="EMBL" id="FXTN01000014">
    <property type="protein sequence ID" value="SMO97762.1"/>
    <property type="molecule type" value="Genomic_DNA"/>
</dbReference>
<dbReference type="Proteomes" id="UP000320300">
    <property type="component" value="Unassembled WGS sequence"/>
</dbReference>
<dbReference type="InterPro" id="IPR002794">
    <property type="entry name" value="DUF92_TMEM19"/>
</dbReference>
<evidence type="ECO:0000256" key="4">
    <source>
        <dbReference type="ARBA" id="ARBA00022989"/>
    </source>
</evidence>
<dbReference type="AlphaFoldDB" id="A0A521FNM6"/>
<evidence type="ECO:0000256" key="5">
    <source>
        <dbReference type="ARBA" id="ARBA00023136"/>
    </source>
</evidence>